<dbReference type="InterPro" id="IPR012677">
    <property type="entry name" value="Nucleotide-bd_a/b_plait_sf"/>
</dbReference>
<dbReference type="PROSITE" id="PS50102">
    <property type="entry name" value="RRM"/>
    <property type="match status" value="1"/>
</dbReference>
<dbReference type="SMART" id="SM00360">
    <property type="entry name" value="RRM"/>
    <property type="match status" value="1"/>
</dbReference>
<name>A0AAV1XNC7_LUPLU</name>
<evidence type="ECO:0000313" key="5">
    <source>
        <dbReference type="Proteomes" id="UP001497480"/>
    </source>
</evidence>
<evidence type="ECO:0000313" key="4">
    <source>
        <dbReference type="EMBL" id="CAL0322840.1"/>
    </source>
</evidence>
<dbReference type="GO" id="GO:0003723">
    <property type="term" value="F:RNA binding"/>
    <property type="evidence" value="ECO:0007669"/>
    <property type="project" value="UniProtKB-UniRule"/>
</dbReference>
<dbReference type="PANTHER" id="PTHR34427">
    <property type="entry name" value="DUF4283 DOMAIN PROTEIN"/>
    <property type="match status" value="1"/>
</dbReference>
<accession>A0AAV1XNC7</accession>
<dbReference type="Proteomes" id="UP001497480">
    <property type="component" value="Unassembled WGS sequence"/>
</dbReference>
<sequence length="454" mass="50545">MREREEREGVSAGVENAGMGFGVPVKEVAGRKNNVEERLGVGDVDREEASWSLVERKGVKYDGRGGGFNTIPNGAARSKFKPFGFSKSLYSNGTSFFFTNFPVSFGTGDMWSVFSKFGKVGEVFIPPKKDKRGNRFGFVRFALKDDVLVADNVQSSLGDEHVVFMGDFLKETHVKNLLVGEVLNWEDTLSIKGEFLKRGIHSTVPIPLGRLHFLLKGDTEVNCSDLINMELDWCSALFRSISNWHPRLKTMEKIIWVRCWGVPVMAWTEEFFKFLAESVGVFVKVDDITLNMARVDFGRVLLSTNSMAPINKFLKVVCGSFEFDITLMEENPMFMQFNDDAKGDWKEEGSDLFDSDDGEWWPEEGDNEGYESFSVGDNDDISRVSMTKDDLGVCAAASTAPLVAEVSGGAHDISQSCTNLAVSNSKVGKDGLGDVILRSHSAKLCIFHSEERER</sequence>
<feature type="domain" description="RRM" evidence="2">
    <location>
        <begin position="94"/>
        <end position="176"/>
    </location>
</feature>
<keyword evidence="1" id="KW-0694">RNA-binding</keyword>
<keyword evidence="5" id="KW-1185">Reference proteome</keyword>
<gene>
    <name evidence="3" type="ORF">LLUT_LOCUS23898</name>
    <name evidence="4" type="ORF">LLUT_LOCUS23900</name>
</gene>
<dbReference type="AlphaFoldDB" id="A0AAV1XNC7"/>
<protein>
    <recommendedName>
        <fullName evidence="2">RRM domain-containing protein</fullName>
    </recommendedName>
</protein>
<dbReference type="Gene3D" id="3.30.70.330">
    <property type="match status" value="1"/>
</dbReference>
<dbReference type="SUPFAM" id="SSF54928">
    <property type="entry name" value="RNA-binding domain, RBD"/>
    <property type="match status" value="1"/>
</dbReference>
<evidence type="ECO:0000313" key="3">
    <source>
        <dbReference type="EMBL" id="CAL0322838.1"/>
    </source>
</evidence>
<dbReference type="PANTHER" id="PTHR34427:SF5">
    <property type="entry name" value="DUF4283 DOMAIN-CONTAINING PROTEIN"/>
    <property type="match status" value="1"/>
</dbReference>
<dbReference type="InterPro" id="IPR000504">
    <property type="entry name" value="RRM_dom"/>
</dbReference>
<evidence type="ECO:0000256" key="1">
    <source>
        <dbReference type="PROSITE-ProRule" id="PRU00176"/>
    </source>
</evidence>
<dbReference type="EMBL" id="CAXHTB010000016">
    <property type="protein sequence ID" value="CAL0322840.1"/>
    <property type="molecule type" value="Genomic_DNA"/>
</dbReference>
<comment type="caution">
    <text evidence="3">The sequence shown here is derived from an EMBL/GenBank/DDBJ whole genome shotgun (WGS) entry which is preliminary data.</text>
</comment>
<dbReference type="EMBL" id="CAXHTB010000016">
    <property type="protein sequence ID" value="CAL0322838.1"/>
    <property type="molecule type" value="Genomic_DNA"/>
</dbReference>
<dbReference type="Pfam" id="PF00076">
    <property type="entry name" value="RRM_1"/>
    <property type="match status" value="1"/>
</dbReference>
<proteinExistence type="predicted"/>
<reference evidence="3 5" key="1">
    <citation type="submission" date="2024-03" db="EMBL/GenBank/DDBJ databases">
        <authorList>
            <person name="Martinez-Hernandez J."/>
        </authorList>
    </citation>
    <scope>NUCLEOTIDE SEQUENCE [LARGE SCALE GENOMIC DNA]</scope>
</reference>
<evidence type="ECO:0000259" key="2">
    <source>
        <dbReference type="PROSITE" id="PS50102"/>
    </source>
</evidence>
<dbReference type="InterPro" id="IPR035979">
    <property type="entry name" value="RBD_domain_sf"/>
</dbReference>
<organism evidence="3 5">
    <name type="scientific">Lupinus luteus</name>
    <name type="common">European yellow lupine</name>
    <dbReference type="NCBI Taxonomy" id="3873"/>
    <lineage>
        <taxon>Eukaryota</taxon>
        <taxon>Viridiplantae</taxon>
        <taxon>Streptophyta</taxon>
        <taxon>Embryophyta</taxon>
        <taxon>Tracheophyta</taxon>
        <taxon>Spermatophyta</taxon>
        <taxon>Magnoliopsida</taxon>
        <taxon>eudicotyledons</taxon>
        <taxon>Gunneridae</taxon>
        <taxon>Pentapetalae</taxon>
        <taxon>rosids</taxon>
        <taxon>fabids</taxon>
        <taxon>Fabales</taxon>
        <taxon>Fabaceae</taxon>
        <taxon>Papilionoideae</taxon>
        <taxon>50 kb inversion clade</taxon>
        <taxon>genistoids sensu lato</taxon>
        <taxon>core genistoids</taxon>
        <taxon>Genisteae</taxon>
        <taxon>Lupinus</taxon>
    </lineage>
</organism>